<evidence type="ECO:0000313" key="4">
    <source>
        <dbReference type="EMBL" id="MFC0528900.1"/>
    </source>
</evidence>
<organism evidence="4 5">
    <name type="scientific">Phytohabitans kaempferiae</name>
    <dbReference type="NCBI Taxonomy" id="1620943"/>
    <lineage>
        <taxon>Bacteria</taxon>
        <taxon>Bacillati</taxon>
        <taxon>Actinomycetota</taxon>
        <taxon>Actinomycetes</taxon>
        <taxon>Micromonosporales</taxon>
        <taxon>Micromonosporaceae</taxon>
    </lineage>
</organism>
<feature type="domain" description="PTS EIIA type-4" evidence="3">
    <location>
        <begin position="5"/>
        <end position="70"/>
    </location>
</feature>
<protein>
    <recommendedName>
        <fullName evidence="3">PTS EIIA type-4 domain-containing protein</fullName>
    </recommendedName>
</protein>
<accession>A0ABV6M2H9</accession>
<dbReference type="Pfam" id="PF03610">
    <property type="entry name" value="EIIA-man"/>
    <property type="match status" value="1"/>
</dbReference>
<dbReference type="RefSeq" id="WP_377251271.1">
    <property type="nucleotide sequence ID" value="NZ_JBHLUH010000021.1"/>
</dbReference>
<dbReference type="InterPro" id="IPR004701">
    <property type="entry name" value="PTS_EIIA_man-typ"/>
</dbReference>
<keyword evidence="1" id="KW-0808">Transferase</keyword>
<gene>
    <name evidence="4" type="ORF">ACFFIA_14650</name>
</gene>
<dbReference type="SUPFAM" id="SSF53062">
    <property type="entry name" value="PTS system fructose IIA component-like"/>
    <property type="match status" value="1"/>
</dbReference>
<sequence length="131" mass="13542">MGGRSLTVEVAGGTEEGGIGTSYDLVRAAIERADAGAGVVVLPDLGNSVLTTRAVLDDHPGPAVTIVDAPPARPSRCAPPVRPRPRRWTPWRPCRARRSRVLRAPRDSSGGTSDAPGGGDVGVGRAVLSCR</sequence>
<feature type="compositionally biased region" description="Basic residues" evidence="2">
    <location>
        <begin position="83"/>
        <end position="103"/>
    </location>
</feature>
<evidence type="ECO:0000313" key="5">
    <source>
        <dbReference type="Proteomes" id="UP001589867"/>
    </source>
</evidence>
<name>A0ABV6M2H9_9ACTN</name>
<dbReference type="InterPro" id="IPR036662">
    <property type="entry name" value="PTS_EIIA_man-typ_sf"/>
</dbReference>
<evidence type="ECO:0000256" key="1">
    <source>
        <dbReference type="ARBA" id="ARBA00022679"/>
    </source>
</evidence>
<proteinExistence type="predicted"/>
<dbReference type="Gene3D" id="3.40.50.510">
    <property type="entry name" value="Phosphotransferase system, mannose-type IIA component"/>
    <property type="match status" value="1"/>
</dbReference>
<dbReference type="EMBL" id="JBHLUH010000021">
    <property type="protein sequence ID" value="MFC0528900.1"/>
    <property type="molecule type" value="Genomic_DNA"/>
</dbReference>
<comment type="caution">
    <text evidence="4">The sequence shown here is derived from an EMBL/GenBank/DDBJ whole genome shotgun (WGS) entry which is preliminary data.</text>
</comment>
<reference evidence="4 5" key="1">
    <citation type="submission" date="2024-09" db="EMBL/GenBank/DDBJ databases">
        <authorList>
            <person name="Sun Q."/>
            <person name="Mori K."/>
        </authorList>
    </citation>
    <scope>NUCLEOTIDE SEQUENCE [LARGE SCALE GENOMIC DNA]</scope>
    <source>
        <strain evidence="4 5">TBRC 3947</strain>
    </source>
</reference>
<feature type="region of interest" description="Disordered" evidence="2">
    <location>
        <begin position="60"/>
        <end position="131"/>
    </location>
</feature>
<evidence type="ECO:0000256" key="2">
    <source>
        <dbReference type="SAM" id="MobiDB-lite"/>
    </source>
</evidence>
<keyword evidence="5" id="KW-1185">Reference proteome</keyword>
<dbReference type="Proteomes" id="UP001589867">
    <property type="component" value="Unassembled WGS sequence"/>
</dbReference>
<evidence type="ECO:0000259" key="3">
    <source>
        <dbReference type="Pfam" id="PF03610"/>
    </source>
</evidence>